<accession>A0A9X2JUY0</accession>
<dbReference type="Proteomes" id="UP001139474">
    <property type="component" value="Unassembled WGS sequence"/>
</dbReference>
<dbReference type="RefSeq" id="WP_253619184.1">
    <property type="nucleotide sequence ID" value="NZ_JAMZDE010000006.1"/>
</dbReference>
<reference evidence="1" key="1">
    <citation type="submission" date="2022-06" db="EMBL/GenBank/DDBJ databases">
        <title>Idiomarina rhizosphaerae M1R2S28.</title>
        <authorList>
            <person name="Sun J.-Q."/>
            <person name="Li L.-F."/>
        </authorList>
    </citation>
    <scope>NUCLEOTIDE SEQUENCE</scope>
    <source>
        <strain evidence="1">M1R2S28</strain>
    </source>
</reference>
<sequence length="409" mass="47515">MNNQLCSQEPKDEAVYKMIKRKYTIAELYYAVWSSPLNKLAACWQVDANGLGKLLDRHSIPRPKSGYWAQKALNKKVSVTPLPKSVSPSLVIDLTPLQRTKREKSKLVPAPLPKPTKPISRYPLLKSIKSSMSKPHYKYDFLMVQPYDNDKVMRLDVSPEQQTRAIYIFYTLLESFEKKGWIVKVEKHRYAKRLTNLVTINGEPVPFRLRERLKQQKRELEKKEIEEKTKYGRVWHEKINVPSGCLQLIIEGPMPAGVKGVFEDKPTLSLEQQLAHVMTTLEQSSEQTKVVRAEREAGRQRFEKLRLRREEHERRVTSEHSRIKTFLALFMKWQRARDCRMFLSELNGADIYQHGSQEQKANFSSWAYSVIDAIDPIVNGEAAALITDDFGDEHIFEEAMSRYLKSMSE</sequence>
<name>A0A9X2JUY0_9GAMM</name>
<dbReference type="EMBL" id="JAMZDE010000006">
    <property type="protein sequence ID" value="MCP1339406.1"/>
    <property type="molecule type" value="Genomic_DNA"/>
</dbReference>
<evidence type="ECO:0000313" key="1">
    <source>
        <dbReference type="EMBL" id="MCP1339406.1"/>
    </source>
</evidence>
<organism evidence="1 2">
    <name type="scientific">Idiomarina rhizosphaerae</name>
    <dbReference type="NCBI Taxonomy" id="2961572"/>
    <lineage>
        <taxon>Bacteria</taxon>
        <taxon>Pseudomonadati</taxon>
        <taxon>Pseudomonadota</taxon>
        <taxon>Gammaproteobacteria</taxon>
        <taxon>Alteromonadales</taxon>
        <taxon>Idiomarinaceae</taxon>
        <taxon>Idiomarina</taxon>
    </lineage>
</organism>
<comment type="caution">
    <text evidence="1">The sequence shown here is derived from an EMBL/GenBank/DDBJ whole genome shotgun (WGS) entry which is preliminary data.</text>
</comment>
<keyword evidence="2" id="KW-1185">Reference proteome</keyword>
<gene>
    <name evidence="1" type="ORF">NJR55_07335</name>
</gene>
<dbReference type="AlphaFoldDB" id="A0A9X2JUY0"/>
<evidence type="ECO:0000313" key="2">
    <source>
        <dbReference type="Proteomes" id="UP001139474"/>
    </source>
</evidence>
<proteinExistence type="predicted"/>
<protein>
    <submittedName>
        <fullName evidence="1">Uncharacterized protein</fullName>
    </submittedName>
</protein>